<feature type="chain" id="PRO_5040230012" evidence="1">
    <location>
        <begin position="21"/>
        <end position="207"/>
    </location>
</feature>
<feature type="domain" description="Endoribonuclease L-PSP/chorismate mutase-like" evidence="2">
    <location>
        <begin position="58"/>
        <end position="193"/>
    </location>
</feature>
<feature type="signal peptide" evidence="1">
    <location>
        <begin position="1"/>
        <end position="20"/>
    </location>
</feature>
<dbReference type="PANTHER" id="PTHR43760:SF1">
    <property type="entry name" value="ENDORIBONUCLEASE L-PSP_CHORISMATE MUTASE-LIKE DOMAIN-CONTAINING PROTEIN"/>
    <property type="match status" value="1"/>
</dbReference>
<evidence type="ECO:0000313" key="3">
    <source>
        <dbReference type="EMBL" id="CAB9522645.1"/>
    </source>
</evidence>
<keyword evidence="4" id="KW-1185">Reference proteome</keyword>
<evidence type="ECO:0000256" key="1">
    <source>
        <dbReference type="SAM" id="SignalP"/>
    </source>
</evidence>
<dbReference type="Proteomes" id="UP001153069">
    <property type="component" value="Unassembled WGS sequence"/>
</dbReference>
<dbReference type="SUPFAM" id="SSF55298">
    <property type="entry name" value="YjgF-like"/>
    <property type="match status" value="1"/>
</dbReference>
<keyword evidence="1" id="KW-0732">Signal</keyword>
<dbReference type="InterPro" id="IPR013813">
    <property type="entry name" value="Endoribo_LPSP/chorism_mut-like"/>
</dbReference>
<reference evidence="3" key="1">
    <citation type="submission" date="2020-06" db="EMBL/GenBank/DDBJ databases">
        <authorList>
            <consortium name="Plant Systems Biology data submission"/>
        </authorList>
    </citation>
    <scope>NUCLEOTIDE SEQUENCE</scope>
    <source>
        <strain evidence="3">D6</strain>
    </source>
</reference>
<organism evidence="3 4">
    <name type="scientific">Seminavis robusta</name>
    <dbReference type="NCBI Taxonomy" id="568900"/>
    <lineage>
        <taxon>Eukaryota</taxon>
        <taxon>Sar</taxon>
        <taxon>Stramenopiles</taxon>
        <taxon>Ochrophyta</taxon>
        <taxon>Bacillariophyta</taxon>
        <taxon>Bacillariophyceae</taxon>
        <taxon>Bacillariophycidae</taxon>
        <taxon>Naviculales</taxon>
        <taxon>Naviculaceae</taxon>
        <taxon>Seminavis</taxon>
    </lineage>
</organism>
<protein>
    <submittedName>
        <fullName evidence="3">Endoribonuclease L-PSP</fullName>
    </submittedName>
</protein>
<accession>A0A9N8ELR3</accession>
<evidence type="ECO:0000259" key="2">
    <source>
        <dbReference type="Pfam" id="PF14588"/>
    </source>
</evidence>
<dbReference type="CDD" id="cd02199">
    <property type="entry name" value="YjgF_YER057c_UK114_like_1"/>
    <property type="match status" value="1"/>
</dbReference>
<gene>
    <name evidence="3" type="ORF">SEMRO_1326_G263000.1</name>
</gene>
<name>A0A9N8ELR3_9STRA</name>
<proteinExistence type="predicted"/>
<dbReference type="Gene3D" id="3.30.1330.40">
    <property type="entry name" value="RutC-like"/>
    <property type="match status" value="1"/>
</dbReference>
<sequence>MMRYLLLLSLATLITCGVSAFQPALSLSHHHHHHNEISSSLLQASSNSVHDTLKELDITLPPAPPAAANYLPCQRSGNLLFLSGHMPLLEDGTTLITGVCQSDDDINAGYKAARQVGLNLIATLNKELDGDLDRVAQIVKLFGIVQSTPDFKSQHKVLNGCSDLMGQVFGPERGVHSRSAIGTNALPLNLMVEIEAIVEITAEEKEE</sequence>
<dbReference type="AlphaFoldDB" id="A0A9N8ELR3"/>
<dbReference type="Pfam" id="PF14588">
    <property type="entry name" value="YjgF_endoribonc"/>
    <property type="match status" value="1"/>
</dbReference>
<dbReference type="EMBL" id="CAICTM010001324">
    <property type="protein sequence ID" value="CAB9522645.1"/>
    <property type="molecule type" value="Genomic_DNA"/>
</dbReference>
<comment type="caution">
    <text evidence="3">The sequence shown here is derived from an EMBL/GenBank/DDBJ whole genome shotgun (WGS) entry which is preliminary data.</text>
</comment>
<dbReference type="InterPro" id="IPR035959">
    <property type="entry name" value="RutC-like_sf"/>
</dbReference>
<dbReference type="PANTHER" id="PTHR43760">
    <property type="entry name" value="ENDORIBONUCLEASE-RELATED"/>
    <property type="match status" value="1"/>
</dbReference>
<evidence type="ECO:0000313" key="4">
    <source>
        <dbReference type="Proteomes" id="UP001153069"/>
    </source>
</evidence>